<dbReference type="InterPro" id="IPR001926">
    <property type="entry name" value="TrpB-like_PALP"/>
</dbReference>
<sequence length="387" mass="40699">MSLQNSAAAVGDADADADWLYLNPAARRWTSSAAASPVQVEALHRRLPEFNETPLVSLPAVAAELGLAHVLVKDESRRFGLPAFKILGAAWAVYRAAAARAQLPPTVSLEELGTAARADGVRLVTCTDGNWGRAVARMAKYLDLPARIFVPANMDQTTRDNIGSEGAEVCVVQGDYDASIRAATAEAESCSGLLVMDTSWPGYEEIPTWVVEGYYTMLRETDRQVLELTGRPATCAVASVGVGSWAQAVTAHYKSKQPSATVVTAEPTAAACLQTSLRAGKIVPIRTGDTIMCGMNCGTVSSLAWPVLRDGVDASVSISDLESHKAVQALHSGGVAGGPCGAAPLATLRKLSRDSTVKSALGLGSESVLVLFCTEGARPYNVPDEEQ</sequence>
<comment type="caution">
    <text evidence="2">The sequence shown here is derived from an EMBL/GenBank/DDBJ whole genome shotgun (WGS) entry which is preliminary data.</text>
</comment>
<accession>A0ABR3T1S7</accession>
<name>A0ABR3T1S7_9PEZI</name>
<feature type="domain" description="Tryptophan synthase beta chain-like PALP" evidence="1">
    <location>
        <begin position="51"/>
        <end position="371"/>
    </location>
</feature>
<dbReference type="Pfam" id="PF00291">
    <property type="entry name" value="PALP"/>
    <property type="match status" value="1"/>
</dbReference>
<gene>
    <name evidence="2" type="ORF">SLS56_002900</name>
</gene>
<dbReference type="NCBIfam" id="NF006058">
    <property type="entry name" value="PRK08206.1"/>
    <property type="match status" value="1"/>
</dbReference>
<dbReference type="Gene3D" id="3.40.50.1100">
    <property type="match status" value="3"/>
</dbReference>
<dbReference type="SUPFAM" id="SSF53686">
    <property type="entry name" value="Tryptophan synthase beta subunit-like PLP-dependent enzymes"/>
    <property type="match status" value="1"/>
</dbReference>
<evidence type="ECO:0000313" key="3">
    <source>
        <dbReference type="Proteomes" id="UP001521116"/>
    </source>
</evidence>
<dbReference type="PANTHER" id="PTHR42937">
    <property type="match status" value="1"/>
</dbReference>
<keyword evidence="3" id="KW-1185">Reference proteome</keyword>
<evidence type="ECO:0000313" key="2">
    <source>
        <dbReference type="EMBL" id="KAL1633514.1"/>
    </source>
</evidence>
<evidence type="ECO:0000259" key="1">
    <source>
        <dbReference type="Pfam" id="PF00291"/>
    </source>
</evidence>
<dbReference type="InterPro" id="IPR036052">
    <property type="entry name" value="TrpB-like_PALP_sf"/>
</dbReference>
<dbReference type="EMBL" id="JAJVDC020000021">
    <property type="protein sequence ID" value="KAL1633514.1"/>
    <property type="molecule type" value="Genomic_DNA"/>
</dbReference>
<dbReference type="Proteomes" id="UP001521116">
    <property type="component" value="Unassembled WGS sequence"/>
</dbReference>
<proteinExistence type="predicted"/>
<organism evidence="2 3">
    <name type="scientific">Neofusicoccum ribis</name>
    <dbReference type="NCBI Taxonomy" id="45134"/>
    <lineage>
        <taxon>Eukaryota</taxon>
        <taxon>Fungi</taxon>
        <taxon>Dikarya</taxon>
        <taxon>Ascomycota</taxon>
        <taxon>Pezizomycotina</taxon>
        <taxon>Dothideomycetes</taxon>
        <taxon>Dothideomycetes incertae sedis</taxon>
        <taxon>Botryosphaeriales</taxon>
        <taxon>Botryosphaeriaceae</taxon>
        <taxon>Neofusicoccum</taxon>
    </lineage>
</organism>
<dbReference type="PANTHER" id="PTHR42937:SF1">
    <property type="entry name" value="DIAMINOPROPIONATE AMMONIA-LYASE"/>
    <property type="match status" value="1"/>
</dbReference>
<reference evidence="2 3" key="1">
    <citation type="submission" date="2024-02" db="EMBL/GenBank/DDBJ databases">
        <title>De novo assembly and annotation of 12 fungi associated with fruit tree decline syndrome in Ontario, Canada.</title>
        <authorList>
            <person name="Sulman M."/>
            <person name="Ellouze W."/>
            <person name="Ilyukhin E."/>
        </authorList>
    </citation>
    <scope>NUCLEOTIDE SEQUENCE [LARGE SCALE GENOMIC DNA]</scope>
    <source>
        <strain evidence="2 3">M1-105</strain>
    </source>
</reference>
<protein>
    <recommendedName>
        <fullName evidence="1">Tryptophan synthase beta chain-like PALP domain-containing protein</fullName>
    </recommendedName>
</protein>